<protein>
    <submittedName>
        <fullName evidence="7">(rape) hypothetical protein</fullName>
    </submittedName>
</protein>
<sequence>MTDDKVYPASKPPVAVNGGTTANPTFPATKAQLYSANRPAYRPPAPRRRTHSRGCCCRCCCWTIFVIIFLILLVAAASAVVYLIYRPQRPSFTVSSLKVSSLNLTSATRLATAISLSVVAKNPNKNVGFSYDVADVTVYRVSPGDDDVVIGKGSIASFVHGKKNTTLLKSTVGSPPGDLDELSAGKLKGDLKAKRGVAVKIVLNTKVTVKMGAVKTPKSGIRVTCEGIRAVAPTGKKATTAVTTAAKCKVDLRFKVWKFTF</sequence>
<dbReference type="OMA" id="MTDDKVY"/>
<evidence type="ECO:0000256" key="1">
    <source>
        <dbReference type="ARBA" id="ARBA00004167"/>
    </source>
</evidence>
<dbReference type="KEGG" id="bna:106387627"/>
<keyword evidence="4 5" id="KW-0472">Membrane</keyword>
<dbReference type="AlphaFoldDB" id="A0A817AMC6"/>
<feature type="domain" description="Late embryogenesis abundant protein LEA-2 subgroup" evidence="6">
    <location>
        <begin position="120"/>
        <end position="225"/>
    </location>
</feature>
<proteinExistence type="predicted"/>
<dbReference type="PANTHER" id="PTHR31234">
    <property type="entry name" value="LATE EMBRYOGENESIS ABUNDANT (LEA) HYDROXYPROLINE-RICH GLYCOPROTEIN FAMILY"/>
    <property type="match status" value="1"/>
</dbReference>
<gene>
    <name evidence="7" type="ORF">DARMORV10_A08P30810.1</name>
</gene>
<feature type="transmembrane region" description="Helical" evidence="5">
    <location>
        <begin position="62"/>
        <end position="85"/>
    </location>
</feature>
<comment type="subcellular location">
    <subcellularLocation>
        <location evidence="1">Membrane</location>
        <topology evidence="1">Single-pass membrane protein</topology>
    </subcellularLocation>
</comment>
<organism evidence="7">
    <name type="scientific">Brassica napus</name>
    <name type="common">Rape</name>
    <dbReference type="NCBI Taxonomy" id="3708"/>
    <lineage>
        <taxon>Eukaryota</taxon>
        <taxon>Viridiplantae</taxon>
        <taxon>Streptophyta</taxon>
        <taxon>Embryophyta</taxon>
        <taxon>Tracheophyta</taxon>
        <taxon>Spermatophyta</taxon>
        <taxon>Magnoliopsida</taxon>
        <taxon>eudicotyledons</taxon>
        <taxon>Gunneridae</taxon>
        <taxon>Pentapetalae</taxon>
        <taxon>rosids</taxon>
        <taxon>malvids</taxon>
        <taxon>Brassicales</taxon>
        <taxon>Brassicaceae</taxon>
        <taxon>Brassiceae</taxon>
        <taxon>Brassica</taxon>
    </lineage>
</organism>
<accession>A0A817AMC6</accession>
<evidence type="ECO:0000256" key="2">
    <source>
        <dbReference type="ARBA" id="ARBA00022692"/>
    </source>
</evidence>
<dbReference type="Pfam" id="PF03168">
    <property type="entry name" value="LEA_2"/>
    <property type="match status" value="1"/>
</dbReference>
<dbReference type="OrthoDB" id="777167at2759"/>
<dbReference type="EMBL" id="HG994362">
    <property type="protein sequence ID" value="CAF2257880.1"/>
    <property type="molecule type" value="Genomic_DNA"/>
</dbReference>
<keyword evidence="3 5" id="KW-1133">Transmembrane helix</keyword>
<dbReference type="InterPro" id="IPR044839">
    <property type="entry name" value="NDR1-like"/>
</dbReference>
<keyword evidence="2 5" id="KW-0812">Transmembrane</keyword>
<evidence type="ECO:0000313" key="7">
    <source>
        <dbReference type="EMBL" id="CAF2257880.1"/>
    </source>
</evidence>
<evidence type="ECO:0000256" key="5">
    <source>
        <dbReference type="SAM" id="Phobius"/>
    </source>
</evidence>
<dbReference type="Gramene" id="CDX96759">
    <property type="protein sequence ID" value="CDX96759"/>
    <property type="gene ID" value="GSBRNA2T00102983001"/>
</dbReference>
<dbReference type="InterPro" id="IPR004864">
    <property type="entry name" value="LEA_2"/>
</dbReference>
<dbReference type="GO" id="GO:0016020">
    <property type="term" value="C:membrane"/>
    <property type="evidence" value="ECO:0007669"/>
    <property type="project" value="UniProtKB-SubCell"/>
</dbReference>
<dbReference type="Proteomes" id="UP001295469">
    <property type="component" value="Chromosome A08"/>
</dbReference>
<reference evidence="7" key="1">
    <citation type="submission" date="2021-01" db="EMBL/GenBank/DDBJ databases">
        <authorList>
            <consortium name="Genoscope - CEA"/>
            <person name="William W."/>
        </authorList>
    </citation>
    <scope>NUCLEOTIDE SEQUENCE</scope>
</reference>
<evidence type="ECO:0000256" key="4">
    <source>
        <dbReference type="ARBA" id="ARBA00023136"/>
    </source>
</evidence>
<dbReference type="GO" id="GO:0098542">
    <property type="term" value="P:defense response to other organism"/>
    <property type="evidence" value="ECO:0007669"/>
    <property type="project" value="InterPro"/>
</dbReference>
<name>A0A817AMC6_BRANA</name>
<dbReference type="PANTHER" id="PTHR31234:SF2">
    <property type="entry name" value="OS05G0199100 PROTEIN"/>
    <property type="match status" value="1"/>
</dbReference>
<evidence type="ECO:0000256" key="3">
    <source>
        <dbReference type="ARBA" id="ARBA00022989"/>
    </source>
</evidence>
<evidence type="ECO:0000259" key="6">
    <source>
        <dbReference type="Pfam" id="PF03168"/>
    </source>
</evidence>